<proteinExistence type="predicted"/>
<dbReference type="GO" id="GO:0016853">
    <property type="term" value="F:isomerase activity"/>
    <property type="evidence" value="ECO:0007669"/>
    <property type="project" value="UniProtKB-KW"/>
</dbReference>
<dbReference type="PANTHER" id="PTHR30390">
    <property type="entry name" value="SEDOHEPTULOSE 7-PHOSPHATE ISOMERASE / DNAA INITIATOR-ASSOCIATING FACTOR FOR REPLICATION INITIATION"/>
    <property type="match status" value="1"/>
</dbReference>
<evidence type="ECO:0000313" key="3">
    <source>
        <dbReference type="Proteomes" id="UP001596052"/>
    </source>
</evidence>
<reference evidence="3" key="1">
    <citation type="journal article" date="2019" name="Int. J. Syst. Evol. Microbiol.">
        <title>The Global Catalogue of Microorganisms (GCM) 10K type strain sequencing project: providing services to taxonomists for standard genome sequencing and annotation.</title>
        <authorList>
            <consortium name="The Broad Institute Genomics Platform"/>
            <consortium name="The Broad Institute Genome Sequencing Center for Infectious Disease"/>
            <person name="Wu L."/>
            <person name="Ma J."/>
        </authorList>
    </citation>
    <scope>NUCLEOTIDE SEQUENCE [LARGE SCALE GENOMIC DNA]</scope>
    <source>
        <strain evidence="3">CGMCC 4.1469</strain>
    </source>
</reference>
<dbReference type="EMBL" id="JBHSMQ010000011">
    <property type="protein sequence ID" value="MFC5457590.1"/>
    <property type="molecule type" value="Genomic_DNA"/>
</dbReference>
<dbReference type="PROSITE" id="PS51464">
    <property type="entry name" value="SIS"/>
    <property type="match status" value="1"/>
</dbReference>
<dbReference type="Gene3D" id="3.40.50.10490">
    <property type="entry name" value="Glucose-6-phosphate isomerase like protein, domain 1"/>
    <property type="match status" value="1"/>
</dbReference>
<keyword evidence="2" id="KW-0413">Isomerase</keyword>
<dbReference type="Proteomes" id="UP001596052">
    <property type="component" value="Unassembled WGS sequence"/>
</dbReference>
<organism evidence="2 3">
    <name type="scientific">Prosthecobacter fluviatilis</name>
    <dbReference type="NCBI Taxonomy" id="445931"/>
    <lineage>
        <taxon>Bacteria</taxon>
        <taxon>Pseudomonadati</taxon>
        <taxon>Verrucomicrobiota</taxon>
        <taxon>Verrucomicrobiia</taxon>
        <taxon>Verrucomicrobiales</taxon>
        <taxon>Verrucomicrobiaceae</taxon>
        <taxon>Prosthecobacter</taxon>
    </lineage>
</organism>
<dbReference type="InterPro" id="IPR046348">
    <property type="entry name" value="SIS_dom_sf"/>
</dbReference>
<comment type="caution">
    <text evidence="2">The sequence shown here is derived from an EMBL/GenBank/DDBJ whole genome shotgun (WGS) entry which is preliminary data.</text>
</comment>
<dbReference type="InterPro" id="IPR035461">
    <property type="entry name" value="GmhA/DiaA"/>
</dbReference>
<dbReference type="InterPro" id="IPR050099">
    <property type="entry name" value="SIS_GmhA/DiaA_subfam"/>
</dbReference>
<dbReference type="RefSeq" id="WP_377171061.1">
    <property type="nucleotide sequence ID" value="NZ_JBHSMQ010000011.1"/>
</dbReference>
<name>A0ABW0KVZ6_9BACT</name>
<protein>
    <submittedName>
        <fullName evidence="2">D-sedoheptulose 7-phosphate isomerase</fullName>
    </submittedName>
</protein>
<sequence length="193" mass="20257">MSTDFTSLFKTHLSEHQDAIAKLSAMSDQIAPLAAAWLTALKDGKKIIFFGNGGSAADAQHLAAELVVRYRINRPALAGIALTTDTSILTAHSNDFGYDTVFARQVEALAQPGDVVLGISTSGTSKNVLLGLQAANRRGCVTIAFTGEKGADCAAEAAHCFKAPSAITARVQECHLLIGHLLCDLVEQSYAAA</sequence>
<feature type="domain" description="SIS" evidence="1">
    <location>
        <begin position="37"/>
        <end position="193"/>
    </location>
</feature>
<dbReference type="CDD" id="cd05006">
    <property type="entry name" value="SIS_GmhA"/>
    <property type="match status" value="1"/>
</dbReference>
<dbReference type="Pfam" id="PF13580">
    <property type="entry name" value="SIS_2"/>
    <property type="match status" value="1"/>
</dbReference>
<dbReference type="PANTHER" id="PTHR30390:SF6">
    <property type="entry name" value="DNAA INITIATOR-ASSOCIATING PROTEIN DIAA"/>
    <property type="match status" value="1"/>
</dbReference>
<gene>
    <name evidence="2" type="ORF">ACFQDI_22165</name>
</gene>
<dbReference type="SUPFAM" id="SSF53697">
    <property type="entry name" value="SIS domain"/>
    <property type="match status" value="1"/>
</dbReference>
<dbReference type="InterPro" id="IPR001347">
    <property type="entry name" value="SIS_dom"/>
</dbReference>
<accession>A0ABW0KVZ6</accession>
<keyword evidence="3" id="KW-1185">Reference proteome</keyword>
<evidence type="ECO:0000259" key="1">
    <source>
        <dbReference type="PROSITE" id="PS51464"/>
    </source>
</evidence>
<evidence type="ECO:0000313" key="2">
    <source>
        <dbReference type="EMBL" id="MFC5457590.1"/>
    </source>
</evidence>